<protein>
    <submittedName>
        <fullName evidence="1">Uncharacterized protein</fullName>
    </submittedName>
</protein>
<reference evidence="1" key="1">
    <citation type="submission" date="2014-09" db="EMBL/GenBank/DDBJ databases">
        <authorList>
            <person name="Magalhaes I.L.F."/>
            <person name="Oliveira U."/>
            <person name="Santos F.R."/>
            <person name="Vidigal T.H.D.A."/>
            <person name="Brescovit A.D."/>
            <person name="Santos A.J."/>
        </authorList>
    </citation>
    <scope>NUCLEOTIDE SEQUENCE</scope>
    <source>
        <tissue evidence="1">Shoot tissue taken approximately 20 cm above the soil surface</tissue>
    </source>
</reference>
<proteinExistence type="predicted"/>
<reference evidence="1" key="2">
    <citation type="journal article" date="2015" name="Data Brief">
        <title>Shoot transcriptome of the giant reed, Arundo donax.</title>
        <authorList>
            <person name="Barrero R.A."/>
            <person name="Guerrero F.D."/>
            <person name="Moolhuijzen P."/>
            <person name="Goolsby J.A."/>
            <person name="Tidwell J."/>
            <person name="Bellgard S.E."/>
            <person name="Bellgard M.I."/>
        </authorList>
    </citation>
    <scope>NUCLEOTIDE SEQUENCE</scope>
    <source>
        <tissue evidence="1">Shoot tissue taken approximately 20 cm above the soil surface</tissue>
    </source>
</reference>
<sequence>MTHIVKTSCTVAIIAVSASCKTLTVPRSDSIERQIGRIMIQKK</sequence>
<evidence type="ECO:0000313" key="1">
    <source>
        <dbReference type="EMBL" id="JAD20422.1"/>
    </source>
</evidence>
<dbReference type="AlphaFoldDB" id="A0A0A8YAI4"/>
<organism evidence="1">
    <name type="scientific">Arundo donax</name>
    <name type="common">Giant reed</name>
    <name type="synonym">Donax arundinaceus</name>
    <dbReference type="NCBI Taxonomy" id="35708"/>
    <lineage>
        <taxon>Eukaryota</taxon>
        <taxon>Viridiplantae</taxon>
        <taxon>Streptophyta</taxon>
        <taxon>Embryophyta</taxon>
        <taxon>Tracheophyta</taxon>
        <taxon>Spermatophyta</taxon>
        <taxon>Magnoliopsida</taxon>
        <taxon>Liliopsida</taxon>
        <taxon>Poales</taxon>
        <taxon>Poaceae</taxon>
        <taxon>PACMAD clade</taxon>
        <taxon>Arundinoideae</taxon>
        <taxon>Arundineae</taxon>
        <taxon>Arundo</taxon>
    </lineage>
</organism>
<dbReference type="PROSITE" id="PS51257">
    <property type="entry name" value="PROKAR_LIPOPROTEIN"/>
    <property type="match status" value="1"/>
</dbReference>
<name>A0A0A8YAI4_ARUDO</name>
<dbReference type="EMBL" id="GBRH01277473">
    <property type="protein sequence ID" value="JAD20422.1"/>
    <property type="molecule type" value="Transcribed_RNA"/>
</dbReference>
<accession>A0A0A8YAI4</accession>